<evidence type="ECO:0000313" key="3">
    <source>
        <dbReference type="EMBL" id="NSL89009.1"/>
    </source>
</evidence>
<dbReference type="Proteomes" id="UP000281028">
    <property type="component" value="Unassembled WGS sequence"/>
</dbReference>
<dbReference type="PANTHER" id="PTHR41339:SF1">
    <property type="entry name" value="SECRETED PROTEIN"/>
    <property type="match status" value="1"/>
</dbReference>
<dbReference type="EMBL" id="RIAR02000001">
    <property type="protein sequence ID" value="NSL89009.1"/>
    <property type="molecule type" value="Genomic_DNA"/>
</dbReference>
<dbReference type="OrthoDB" id="1521716at2"/>
<evidence type="ECO:0000256" key="1">
    <source>
        <dbReference type="SAM" id="MobiDB-lite"/>
    </source>
</evidence>
<reference evidence="3" key="1">
    <citation type="submission" date="2020-05" db="EMBL/GenBank/DDBJ databases">
        <title>Chitinophaga laudate sp. nov., isolated from a tropical peat swamp.</title>
        <authorList>
            <person name="Goh C.B.S."/>
            <person name="Lee M.S."/>
            <person name="Parimannan S."/>
            <person name="Pasbakhsh P."/>
            <person name="Yule C.M."/>
            <person name="Rajandas H."/>
            <person name="Loke S."/>
            <person name="Croft L."/>
            <person name="Tan J.B.L."/>
        </authorList>
    </citation>
    <scope>NUCLEOTIDE SEQUENCE</scope>
    <source>
        <strain evidence="3">Mgbs1</strain>
    </source>
</reference>
<keyword evidence="2" id="KW-0732">Signal</keyword>
<name>A0A433WLL1_9BACT</name>
<feature type="region of interest" description="Disordered" evidence="1">
    <location>
        <begin position="274"/>
        <end position="293"/>
    </location>
</feature>
<comment type="caution">
    <text evidence="3">The sequence shown here is derived from an EMBL/GenBank/DDBJ whole genome shotgun (WGS) entry which is preliminary data.</text>
</comment>
<feature type="signal peptide" evidence="2">
    <location>
        <begin position="1"/>
        <end position="17"/>
    </location>
</feature>
<feature type="chain" id="PRO_5043960779" evidence="2">
    <location>
        <begin position="18"/>
        <end position="462"/>
    </location>
</feature>
<feature type="compositionally biased region" description="Polar residues" evidence="1">
    <location>
        <begin position="274"/>
        <end position="284"/>
    </location>
</feature>
<accession>A0A433WLL1</accession>
<gene>
    <name evidence="3" type="ORF">ECE50_019360</name>
</gene>
<evidence type="ECO:0000313" key="4">
    <source>
        <dbReference type="Proteomes" id="UP000281028"/>
    </source>
</evidence>
<keyword evidence="4" id="KW-1185">Reference proteome</keyword>
<sequence length="462" mass="47784">MKTKSFGLALLSAAALSAALFSSCKKEGQVADGRAVSAIQDVPASPILSGVLGTGHFTKDTILLTSGITWHLDGLVYVDSSDVLIIQPGTKILGDTSSVSGVAGGGLIITKSAKILADGTAANPIIFTSEKATNPQPGDWAGVVLLGKAKTNVPTTTRVEGVTDLAPADATYGGTDDADNSGILRYVRIEYAGFALSLNNELNGLTLAGVGSGTIIDFVEVFKANDDAFEFFGGTVNASHLLAIDAYDDLFDTDNGYKGTISYALGLTDTTRADQSQSNGFESDNNAGGTTATPNTHAKYNYVTIVGLPNAARASQSYTVSLPGGGTATGKYGRAAHLRRNTEFEITNSIFLGYNNGIVFDTNLGNTYGKFTSGTSLASANFVHGYVNAWATEASNVFTKISAPAGNNGYETANPNLNIALLAPFNRNSPANLVPIGSSVAKNAGAFPVGATTWANGWSKLK</sequence>
<dbReference type="AlphaFoldDB" id="A0A433WLL1"/>
<dbReference type="PROSITE" id="PS51257">
    <property type="entry name" value="PROKAR_LIPOPROTEIN"/>
    <property type="match status" value="1"/>
</dbReference>
<proteinExistence type="predicted"/>
<protein>
    <submittedName>
        <fullName evidence="3">Uncharacterized protein</fullName>
    </submittedName>
</protein>
<evidence type="ECO:0000256" key="2">
    <source>
        <dbReference type="SAM" id="SignalP"/>
    </source>
</evidence>
<dbReference type="PANTHER" id="PTHR41339">
    <property type="entry name" value="LIPL48"/>
    <property type="match status" value="1"/>
</dbReference>
<organism evidence="3 4">
    <name type="scientific">Chitinophaga solisilvae</name>
    <dbReference type="NCBI Taxonomy" id="1233460"/>
    <lineage>
        <taxon>Bacteria</taxon>
        <taxon>Pseudomonadati</taxon>
        <taxon>Bacteroidota</taxon>
        <taxon>Chitinophagia</taxon>
        <taxon>Chitinophagales</taxon>
        <taxon>Chitinophagaceae</taxon>
        <taxon>Chitinophaga</taxon>
    </lineage>
</organism>